<proteinExistence type="predicted"/>
<name>A0A5N6JEB4_9EURO</name>
<protein>
    <submittedName>
        <fullName evidence="1">Uncharacterized protein</fullName>
    </submittedName>
</protein>
<organism evidence="1 2">
    <name type="scientific">Aspergillus minisclerotigenes</name>
    <dbReference type="NCBI Taxonomy" id="656917"/>
    <lineage>
        <taxon>Eukaryota</taxon>
        <taxon>Fungi</taxon>
        <taxon>Dikarya</taxon>
        <taxon>Ascomycota</taxon>
        <taxon>Pezizomycotina</taxon>
        <taxon>Eurotiomycetes</taxon>
        <taxon>Eurotiomycetidae</taxon>
        <taxon>Eurotiales</taxon>
        <taxon>Aspergillaceae</taxon>
        <taxon>Aspergillus</taxon>
        <taxon>Aspergillus subgen. Circumdati</taxon>
    </lineage>
</organism>
<evidence type="ECO:0000313" key="2">
    <source>
        <dbReference type="Proteomes" id="UP000326289"/>
    </source>
</evidence>
<accession>A0A5N6JEB4</accession>
<dbReference type="EMBL" id="ML732777">
    <property type="protein sequence ID" value="KAB8276307.1"/>
    <property type="molecule type" value="Genomic_DNA"/>
</dbReference>
<keyword evidence="2" id="KW-1185">Reference proteome</keyword>
<reference evidence="1 2" key="1">
    <citation type="submission" date="2019-04" db="EMBL/GenBank/DDBJ databases">
        <title>Fungal friends and foes A comparative genomics study of 23 Aspergillus species from section Flavi.</title>
        <authorList>
            <consortium name="DOE Joint Genome Institute"/>
            <person name="Kjaerbolling I."/>
            <person name="Vesth T.C."/>
            <person name="Frisvad J.C."/>
            <person name="Nybo J.L."/>
            <person name="Theobald S."/>
            <person name="Kildgaard S."/>
            <person name="Petersen T.I."/>
            <person name="Kuo A."/>
            <person name="Sato A."/>
            <person name="Lyhne E.K."/>
            <person name="Kogle M.E."/>
            <person name="Wiebenga A."/>
            <person name="Kun R.S."/>
            <person name="Lubbers R.J."/>
            <person name="Makela M.R."/>
            <person name="Barry K."/>
            <person name="Chovatia M."/>
            <person name="Clum A."/>
            <person name="Daum C."/>
            <person name="Haridas S."/>
            <person name="He G."/>
            <person name="LaButti K."/>
            <person name="Lipzen A."/>
            <person name="Mondo S."/>
            <person name="Pangilinan J."/>
            <person name="Riley R."/>
            <person name="Salamov A."/>
            <person name="Simmons B.A."/>
            <person name="Magnuson J.K."/>
            <person name="Henrissat B."/>
            <person name="Mortensen U.H."/>
            <person name="Larsen T.O."/>
            <person name="De vries R.P."/>
            <person name="Grigoriev I.V."/>
            <person name="Machida M."/>
            <person name="Baker S.E."/>
            <person name="Andersen M.R."/>
        </authorList>
    </citation>
    <scope>NUCLEOTIDE SEQUENCE [LARGE SCALE GENOMIC DNA]</scope>
    <source>
        <strain evidence="1 2">CBS 117635</strain>
    </source>
</reference>
<gene>
    <name evidence="1" type="ORF">BDV30DRAFT_206426</name>
</gene>
<evidence type="ECO:0000313" key="1">
    <source>
        <dbReference type="EMBL" id="KAB8276307.1"/>
    </source>
</evidence>
<sequence length="55" mass="6457">MDNLPYHRWIHPIWGYHLGLAFQCWVEICTESPVIFRVRHLLDCASPMTPASLFS</sequence>
<dbReference type="Proteomes" id="UP000326289">
    <property type="component" value="Unassembled WGS sequence"/>
</dbReference>
<dbReference type="AlphaFoldDB" id="A0A5N6JEB4"/>